<dbReference type="InterPro" id="IPR005225">
    <property type="entry name" value="Small_GTP-bd"/>
</dbReference>
<comment type="function">
    <text evidence="4">A 50S ribosomal subunit assembly protein with GTPase activity, required for 50S subunit assembly at low temperatures, may also play a role in translation. Binds GTP and analogs. Binds the 70S ribosome between the 30S and 50S subunits, in a similar position as ribosome-bound EF-G; it contacts a number of ribosomal proteins, both rRNAs and the A-site tRNA.</text>
</comment>
<dbReference type="HAMAP" id="MF_00849">
    <property type="entry name" value="BipA"/>
    <property type="match status" value="1"/>
</dbReference>
<dbReference type="InterPro" id="IPR004161">
    <property type="entry name" value="EFTu-like_2"/>
</dbReference>
<dbReference type="GO" id="GO:0000027">
    <property type="term" value="P:ribosomal large subunit assembly"/>
    <property type="evidence" value="ECO:0007669"/>
    <property type="project" value="UniProtKB-UniRule"/>
</dbReference>
<keyword evidence="4" id="KW-0963">Cytoplasm</keyword>
<evidence type="ECO:0000256" key="1">
    <source>
        <dbReference type="ARBA" id="ARBA00022741"/>
    </source>
</evidence>
<feature type="binding site" evidence="4">
    <location>
        <begin position="18"/>
        <end position="23"/>
    </location>
    <ligand>
        <name>GTP</name>
        <dbReference type="ChEBI" id="CHEBI:37565"/>
    </ligand>
</feature>
<dbReference type="InterPro" id="IPR035647">
    <property type="entry name" value="EFG_III/V"/>
</dbReference>
<evidence type="ECO:0000256" key="3">
    <source>
        <dbReference type="ARBA" id="ARBA00048548"/>
    </source>
</evidence>
<keyword evidence="4" id="KW-0699">rRNA-binding</keyword>
<dbReference type="Proteomes" id="UP000093482">
    <property type="component" value="Unassembled WGS sequence"/>
</dbReference>
<name>A0A1C0YUU9_9BACL</name>
<dbReference type="GO" id="GO:0010467">
    <property type="term" value="P:gene expression"/>
    <property type="evidence" value="ECO:0007669"/>
    <property type="project" value="UniProtKB-ARBA"/>
</dbReference>
<dbReference type="Gene3D" id="3.30.70.240">
    <property type="match status" value="1"/>
</dbReference>
<dbReference type="GO" id="GO:1990904">
    <property type="term" value="C:ribonucleoprotein complex"/>
    <property type="evidence" value="ECO:0007669"/>
    <property type="project" value="TreeGrafter"/>
</dbReference>
<dbReference type="FunFam" id="3.30.70.870:FF:000003">
    <property type="entry name" value="GTP-binding protein TypA"/>
    <property type="match status" value="1"/>
</dbReference>
<protein>
    <recommendedName>
        <fullName evidence="4">Large ribosomal subunit assembly factor BipA</fullName>
        <ecNumber evidence="4">3.6.5.-</ecNumber>
    </recommendedName>
    <alternativeName>
        <fullName evidence="4">GTP-binding protein BipA</fullName>
    </alternativeName>
</protein>
<dbReference type="PROSITE" id="PS51722">
    <property type="entry name" value="G_TR_2"/>
    <property type="match status" value="1"/>
</dbReference>
<keyword evidence="1 4" id="KW-0547">Nucleotide-binding</keyword>
<dbReference type="FunFam" id="3.40.50.300:FF:000055">
    <property type="entry name" value="GTP-binding protein TypA"/>
    <property type="match status" value="1"/>
</dbReference>
<dbReference type="CDD" id="cd01891">
    <property type="entry name" value="TypA_BipA"/>
    <property type="match status" value="1"/>
</dbReference>
<accession>A0A1C0YUU9</accession>
<comment type="subcellular location">
    <subcellularLocation>
        <location evidence="4">Cytoplasm</location>
    </subcellularLocation>
    <text evidence="4">Binds to ribosomes.</text>
</comment>
<dbReference type="PANTHER" id="PTHR42908">
    <property type="entry name" value="TRANSLATION ELONGATION FACTOR-RELATED"/>
    <property type="match status" value="1"/>
</dbReference>
<dbReference type="InterPro" id="IPR047041">
    <property type="entry name" value="BipA_GTP-bd_dom"/>
</dbReference>
<dbReference type="SUPFAM" id="SSF52540">
    <property type="entry name" value="P-loop containing nucleoside triphosphate hydrolases"/>
    <property type="match status" value="1"/>
</dbReference>
<comment type="subunit">
    <text evidence="4">Monomer.</text>
</comment>
<comment type="caution">
    <text evidence="6">The sequence shown here is derived from an EMBL/GenBank/DDBJ whole genome shotgun (WGS) entry which is preliminary data.</text>
</comment>
<comment type="similarity">
    <text evidence="4">Belongs to the TRAFAC class translation factor GTPase superfamily. Classic translation factor GTPase family. BipA subfamily.</text>
</comment>
<dbReference type="InterPro" id="IPR035651">
    <property type="entry name" value="BipA_V"/>
</dbReference>
<dbReference type="GO" id="GO:0005525">
    <property type="term" value="F:GTP binding"/>
    <property type="evidence" value="ECO:0007669"/>
    <property type="project" value="UniProtKB-UniRule"/>
</dbReference>
<dbReference type="GO" id="GO:0005829">
    <property type="term" value="C:cytosol"/>
    <property type="evidence" value="ECO:0007669"/>
    <property type="project" value="TreeGrafter"/>
</dbReference>
<evidence type="ECO:0000256" key="4">
    <source>
        <dbReference type="HAMAP-Rule" id="MF_00849"/>
    </source>
</evidence>
<dbReference type="GO" id="GO:0000049">
    <property type="term" value="F:tRNA binding"/>
    <property type="evidence" value="ECO:0007669"/>
    <property type="project" value="UniProtKB-KW"/>
</dbReference>
<sequence>MTNLRQDIRNIAIIAHVDHGKTTLVDELLKQSGTFRTNERVEERAMDSGDIERERGITILAKNTAVDYNGTRINILDTPGHADFGGEVERILKMVDGVCLVVDAYEGCMPQTRFVLKKALEQKITPIVVVNKIDKPSARPLEVVDEVLELFIELGAEDDQLDFPVVYASGVNGTSSLDPDPEAQEENLIPLFEKIIETIPAPVDNSDEPLQFQVSLLDYNDFVGRIGIGRVFRGQISVGQQVSLMKLDGSVKNFRVTKIFGFFGLKREEVQTAKAGDLIAVSGMEDINVGETVCPTDHQEALTPLRIDEPTLQMTFLVNNSPFAGREGKWVTSSKIEERLRAQLQTDVSLRVEDTASPDAWTVSGRGELHLSILIENMRREGFELQVSKPQVIIRNIDGVRSEPIERVQIDIPEENTGAIIESIGQRKGEMLDMINNGSGQVRLIFNVPARGLIGYTTEFMSLTKGFGMMNHTFDHYAPVVAGKVGGRHQGVLVSMENGKATTYGMMGVEDRGTLFVEPGTEVYEGMIVGENTRDADITVNITKQKQKTNIRSANKDATNVIKKPRILSLEEALEYLSDDEYLEVTPESIRLRKQILDKGERERVAKKKKNAELEV</sequence>
<dbReference type="AlphaFoldDB" id="A0A1C0YUU9"/>
<dbReference type="SUPFAM" id="SSF54980">
    <property type="entry name" value="EF-G C-terminal domain-like"/>
    <property type="match status" value="2"/>
</dbReference>
<keyword evidence="2 4" id="KW-0342">GTP-binding</keyword>
<dbReference type="SMART" id="SM00838">
    <property type="entry name" value="EFG_C"/>
    <property type="match status" value="1"/>
</dbReference>
<dbReference type="SUPFAM" id="SSF50447">
    <property type="entry name" value="Translation proteins"/>
    <property type="match status" value="1"/>
</dbReference>
<gene>
    <name evidence="4" type="primary">bipA</name>
    <name evidence="6" type="ORF">A6K76_10605</name>
</gene>
<dbReference type="GO" id="GO:0019843">
    <property type="term" value="F:rRNA binding"/>
    <property type="evidence" value="ECO:0007669"/>
    <property type="project" value="UniProtKB-KW"/>
</dbReference>
<dbReference type="PROSITE" id="PS00301">
    <property type="entry name" value="G_TR_1"/>
    <property type="match status" value="1"/>
</dbReference>
<feature type="domain" description="Tr-type G" evidence="5">
    <location>
        <begin position="6"/>
        <end position="203"/>
    </location>
</feature>
<dbReference type="GO" id="GO:0043022">
    <property type="term" value="F:ribosome binding"/>
    <property type="evidence" value="ECO:0007669"/>
    <property type="project" value="UniProtKB-UniRule"/>
</dbReference>
<dbReference type="EC" id="3.6.5.-" evidence="4"/>
<evidence type="ECO:0000256" key="2">
    <source>
        <dbReference type="ARBA" id="ARBA00023134"/>
    </source>
</evidence>
<dbReference type="FunFam" id="2.40.30.10:FF:000016">
    <property type="entry name" value="GTP-binding protein TypA"/>
    <property type="match status" value="1"/>
</dbReference>
<dbReference type="InterPro" id="IPR042116">
    <property type="entry name" value="TypA/BipA_C"/>
</dbReference>
<dbReference type="RefSeq" id="WP_066464036.1">
    <property type="nucleotide sequence ID" value="NZ_MATO01000033.1"/>
</dbReference>
<dbReference type="CDD" id="cd03691">
    <property type="entry name" value="BipA_TypA_II"/>
    <property type="match status" value="1"/>
</dbReference>
<dbReference type="CDD" id="cd03710">
    <property type="entry name" value="BipA_TypA_C"/>
    <property type="match status" value="1"/>
</dbReference>
<dbReference type="InterPro" id="IPR000640">
    <property type="entry name" value="EFG_V-like"/>
</dbReference>
<evidence type="ECO:0000313" key="7">
    <source>
        <dbReference type="Proteomes" id="UP000093482"/>
    </source>
</evidence>
<keyword evidence="4" id="KW-0378">Hydrolase</keyword>
<dbReference type="NCBIfam" id="TIGR00231">
    <property type="entry name" value="small_GTP"/>
    <property type="match status" value="1"/>
</dbReference>
<dbReference type="FunFam" id="2.40.50.250:FF:000001">
    <property type="entry name" value="GTP-binding protein TypA"/>
    <property type="match status" value="1"/>
</dbReference>
<dbReference type="InterPro" id="IPR009000">
    <property type="entry name" value="Transl_B-barrel_sf"/>
</dbReference>
<dbReference type="Gene3D" id="2.40.30.10">
    <property type="entry name" value="Translation factors"/>
    <property type="match status" value="1"/>
</dbReference>
<dbReference type="InterPro" id="IPR000795">
    <property type="entry name" value="T_Tr_GTP-bd_dom"/>
</dbReference>
<dbReference type="GO" id="GO:0003924">
    <property type="term" value="F:GTPase activity"/>
    <property type="evidence" value="ECO:0007669"/>
    <property type="project" value="UniProtKB-UniRule"/>
</dbReference>
<dbReference type="FunFam" id="3.30.70.240:FF:000002">
    <property type="entry name" value="GTP-binding protein TypA"/>
    <property type="match status" value="1"/>
</dbReference>
<keyword evidence="4" id="KW-0820">tRNA-binding</keyword>
<dbReference type="InterPro" id="IPR031157">
    <property type="entry name" value="G_TR_CS"/>
</dbReference>
<dbReference type="Gene3D" id="2.40.50.250">
    <property type="entry name" value="bipa protein"/>
    <property type="match status" value="1"/>
</dbReference>
<dbReference type="OrthoDB" id="2443343at2"/>
<proteinExistence type="inferred from homology"/>
<dbReference type="Pfam" id="PF00009">
    <property type="entry name" value="GTP_EFTU"/>
    <property type="match status" value="1"/>
</dbReference>
<dbReference type="PRINTS" id="PR00315">
    <property type="entry name" value="ELONGATNFCT"/>
</dbReference>
<dbReference type="Pfam" id="PF03144">
    <property type="entry name" value="GTP_EFTU_D2"/>
    <property type="match status" value="1"/>
</dbReference>
<keyword evidence="4" id="KW-0690">Ribosome biogenesis</keyword>
<dbReference type="InterPro" id="IPR006298">
    <property type="entry name" value="BipA"/>
</dbReference>
<keyword evidence="7" id="KW-1185">Reference proteome</keyword>
<organism evidence="6 7">
    <name type="scientific">Caryophanon latum</name>
    <dbReference type="NCBI Taxonomy" id="33977"/>
    <lineage>
        <taxon>Bacteria</taxon>
        <taxon>Bacillati</taxon>
        <taxon>Bacillota</taxon>
        <taxon>Bacilli</taxon>
        <taxon>Bacillales</taxon>
        <taxon>Caryophanaceae</taxon>
        <taxon>Caryophanon</taxon>
    </lineage>
</organism>
<dbReference type="InterPro" id="IPR047043">
    <property type="entry name" value="BipA_III"/>
</dbReference>
<keyword evidence="4" id="KW-0694">RNA-binding</keyword>
<dbReference type="Gene3D" id="3.40.50.300">
    <property type="entry name" value="P-loop containing nucleotide triphosphate hydrolases"/>
    <property type="match status" value="1"/>
</dbReference>
<feature type="binding site" evidence="4">
    <location>
        <begin position="131"/>
        <end position="134"/>
    </location>
    <ligand>
        <name>GTP</name>
        <dbReference type="ChEBI" id="CHEBI:37565"/>
    </ligand>
</feature>
<dbReference type="PANTHER" id="PTHR42908:SF8">
    <property type="entry name" value="TR-TYPE G DOMAIN-CONTAINING PROTEIN"/>
    <property type="match status" value="1"/>
</dbReference>
<evidence type="ECO:0000259" key="5">
    <source>
        <dbReference type="PROSITE" id="PS51722"/>
    </source>
</evidence>
<dbReference type="Pfam" id="PF21018">
    <property type="entry name" value="BipA_C"/>
    <property type="match status" value="1"/>
</dbReference>
<dbReference type="CDD" id="cd16263">
    <property type="entry name" value="BipA_III"/>
    <property type="match status" value="1"/>
</dbReference>
<comment type="catalytic activity">
    <reaction evidence="3 4">
        <text>GTP + H2O = GDP + phosphate + H(+)</text>
        <dbReference type="Rhea" id="RHEA:19669"/>
        <dbReference type="ChEBI" id="CHEBI:15377"/>
        <dbReference type="ChEBI" id="CHEBI:15378"/>
        <dbReference type="ChEBI" id="CHEBI:37565"/>
        <dbReference type="ChEBI" id="CHEBI:43474"/>
        <dbReference type="ChEBI" id="CHEBI:58189"/>
    </reaction>
</comment>
<dbReference type="InterPro" id="IPR027417">
    <property type="entry name" value="P-loop_NTPase"/>
</dbReference>
<dbReference type="GO" id="GO:0009409">
    <property type="term" value="P:response to cold"/>
    <property type="evidence" value="ECO:0007669"/>
    <property type="project" value="UniProtKB-ARBA"/>
</dbReference>
<dbReference type="NCBIfam" id="TIGR01394">
    <property type="entry name" value="TypA_BipA"/>
    <property type="match status" value="1"/>
</dbReference>
<dbReference type="InterPro" id="IPR048876">
    <property type="entry name" value="BipA_C"/>
</dbReference>
<dbReference type="Pfam" id="PF00679">
    <property type="entry name" value="EFG_C"/>
    <property type="match status" value="1"/>
</dbReference>
<dbReference type="Gene3D" id="3.30.70.870">
    <property type="entry name" value="Elongation Factor G (Translational Gtpase), domain 3"/>
    <property type="match status" value="1"/>
</dbReference>
<evidence type="ECO:0000313" key="6">
    <source>
        <dbReference type="EMBL" id="OCS90940.1"/>
    </source>
</evidence>
<dbReference type="EMBL" id="MATO01000033">
    <property type="protein sequence ID" value="OCS90940.1"/>
    <property type="molecule type" value="Genomic_DNA"/>
</dbReference>
<reference evidence="6 7" key="1">
    <citation type="submission" date="2016-07" db="EMBL/GenBank/DDBJ databases">
        <title>Caryophanon latum genome sequencing.</title>
        <authorList>
            <person name="Verma A."/>
            <person name="Pal Y."/>
            <person name="Krishnamurthi S."/>
        </authorList>
    </citation>
    <scope>NUCLEOTIDE SEQUENCE [LARGE SCALE GENOMIC DNA]</scope>
    <source>
        <strain evidence="6 7">DSM 14151</strain>
    </source>
</reference>
<dbReference type="InterPro" id="IPR047042">
    <property type="entry name" value="BipA_II"/>
</dbReference>